<dbReference type="Pfam" id="PF07484">
    <property type="entry name" value="Collar"/>
    <property type="match status" value="1"/>
</dbReference>
<keyword evidence="3" id="KW-1185">Reference proteome</keyword>
<proteinExistence type="predicted"/>
<evidence type="ECO:0000259" key="1">
    <source>
        <dbReference type="Pfam" id="PF07484"/>
    </source>
</evidence>
<dbReference type="Proteomes" id="UP000199467">
    <property type="component" value="Unassembled WGS sequence"/>
</dbReference>
<dbReference type="SUPFAM" id="SSF88874">
    <property type="entry name" value="Receptor-binding domain of short tail fibre protein gp12"/>
    <property type="match status" value="1"/>
</dbReference>
<sequence>MSDPFMGEIRMVGFNFAPRGWATCQGQIMAIQQNSALFALLGTTYGGNGQTTFGLPNFSGRSPVGQGTGPGLAPVTIGEVAGAESVTLNVTQMPIHQPVAQFTGQASAVSLTGSSVDVATGTPGAMAVPTAGATVYLSNTTARSGPTAVTINGLFTSTAPDATKASLGGVHGQGSVIPQGTVTVSPVGGSQPIGIRNPYLGTNFIIALEGIFPSRN</sequence>
<dbReference type="EMBL" id="FMZQ01000001">
    <property type="protein sequence ID" value="SDC23224.1"/>
    <property type="molecule type" value="Genomic_DNA"/>
</dbReference>
<dbReference type="Gene3D" id="3.90.1340.10">
    <property type="entry name" value="Phage tail collar domain"/>
    <property type="match status" value="1"/>
</dbReference>
<name>A0A1G6JWY1_9GAMM</name>
<evidence type="ECO:0000313" key="2">
    <source>
        <dbReference type="EMBL" id="SDC23224.1"/>
    </source>
</evidence>
<protein>
    <submittedName>
        <fullName evidence="2">Microcystin-dependent protein</fullName>
    </submittedName>
</protein>
<accession>A0A1G6JWY1</accession>
<evidence type="ECO:0000313" key="3">
    <source>
        <dbReference type="Proteomes" id="UP000199467"/>
    </source>
</evidence>
<gene>
    <name evidence="2" type="ORF">SAMN05216576_101901</name>
</gene>
<organism evidence="2 3">
    <name type="scientific">Ectopseudomonas chengduensis</name>
    <dbReference type="NCBI Taxonomy" id="489632"/>
    <lineage>
        <taxon>Bacteria</taxon>
        <taxon>Pseudomonadati</taxon>
        <taxon>Pseudomonadota</taxon>
        <taxon>Gammaproteobacteria</taxon>
        <taxon>Pseudomonadales</taxon>
        <taxon>Pseudomonadaceae</taxon>
        <taxon>Ectopseudomonas</taxon>
    </lineage>
</organism>
<reference evidence="3" key="1">
    <citation type="submission" date="2016-10" db="EMBL/GenBank/DDBJ databases">
        <authorList>
            <person name="Varghese N."/>
            <person name="Submissions S."/>
        </authorList>
    </citation>
    <scope>NUCLEOTIDE SEQUENCE [LARGE SCALE GENOMIC DNA]</scope>
    <source>
        <strain evidence="3">DSM 26382</strain>
    </source>
</reference>
<dbReference type="AlphaFoldDB" id="A0A1G6JWY1"/>
<dbReference type="InterPro" id="IPR037053">
    <property type="entry name" value="Phage_tail_collar_dom_sf"/>
</dbReference>
<dbReference type="RefSeq" id="WP_055984190.1">
    <property type="nucleotide sequence ID" value="NZ_FMZQ01000001.1"/>
</dbReference>
<dbReference type="InterPro" id="IPR011083">
    <property type="entry name" value="Phage_tail_collar_dom"/>
</dbReference>
<feature type="domain" description="Phage tail collar" evidence="1">
    <location>
        <begin position="7"/>
        <end position="63"/>
    </location>
</feature>